<evidence type="ECO:0000313" key="1">
    <source>
        <dbReference type="EMBL" id="PIQ70227.1"/>
    </source>
</evidence>
<accession>A0A2H0KG65</accession>
<protein>
    <submittedName>
        <fullName evidence="1">Uncharacterized protein</fullName>
    </submittedName>
</protein>
<organism evidence="1 2">
    <name type="scientific">Candidatus Shapirobacteria bacterium CG11_big_fil_rev_8_21_14_0_20_40_12</name>
    <dbReference type="NCBI Taxonomy" id="1974889"/>
    <lineage>
        <taxon>Bacteria</taxon>
        <taxon>Candidatus Shapironibacteriota</taxon>
    </lineage>
</organism>
<sequence>MFCVSFINSSAEGYFKVKTLSGRRTIEGKGSSVFSPCQPIACLAYIKMNLKAGFWHLFFHF</sequence>
<proteinExistence type="predicted"/>
<name>A0A2H0KG65_9BACT</name>
<dbReference type="Proteomes" id="UP000231371">
    <property type="component" value="Unassembled WGS sequence"/>
</dbReference>
<dbReference type="AlphaFoldDB" id="A0A2H0KG65"/>
<comment type="caution">
    <text evidence="1">The sequence shown here is derived from an EMBL/GenBank/DDBJ whole genome shotgun (WGS) entry which is preliminary data.</text>
</comment>
<reference evidence="1 2" key="1">
    <citation type="submission" date="2017-09" db="EMBL/GenBank/DDBJ databases">
        <title>Depth-based differentiation of microbial function through sediment-hosted aquifers and enrichment of novel symbionts in the deep terrestrial subsurface.</title>
        <authorList>
            <person name="Probst A.J."/>
            <person name="Ladd B."/>
            <person name="Jarett J.K."/>
            <person name="Geller-Mcgrath D.E."/>
            <person name="Sieber C.M."/>
            <person name="Emerson J.B."/>
            <person name="Anantharaman K."/>
            <person name="Thomas B.C."/>
            <person name="Malmstrom R."/>
            <person name="Stieglmeier M."/>
            <person name="Klingl A."/>
            <person name="Woyke T."/>
            <person name="Ryan C.M."/>
            <person name="Banfield J.F."/>
        </authorList>
    </citation>
    <scope>NUCLEOTIDE SEQUENCE [LARGE SCALE GENOMIC DNA]</scope>
    <source>
        <strain evidence="1">CG11_big_fil_rev_8_21_14_0_20_40_12</strain>
    </source>
</reference>
<dbReference type="EMBL" id="PCVI01000026">
    <property type="protein sequence ID" value="PIQ70227.1"/>
    <property type="molecule type" value="Genomic_DNA"/>
</dbReference>
<evidence type="ECO:0000313" key="2">
    <source>
        <dbReference type="Proteomes" id="UP000231371"/>
    </source>
</evidence>
<gene>
    <name evidence="1" type="ORF">COV89_01670</name>
</gene>